<keyword evidence="1" id="KW-0812">Transmembrane</keyword>
<feature type="transmembrane region" description="Helical" evidence="1">
    <location>
        <begin position="72"/>
        <end position="97"/>
    </location>
</feature>
<reference evidence="2 3" key="1">
    <citation type="submission" date="2020-02" db="EMBL/GenBank/DDBJ databases">
        <authorList>
            <person name="Zheng R.K."/>
            <person name="Sun C.M."/>
        </authorList>
    </citation>
    <scope>NUCLEOTIDE SEQUENCE [LARGE SCALE GENOMIC DNA]</scope>
    <source>
        <strain evidence="3">rifampicinis</strain>
    </source>
</reference>
<keyword evidence="1" id="KW-0472">Membrane</keyword>
<dbReference type="KEGG" id="pmet:G4Y79_21635"/>
<dbReference type="Proteomes" id="UP000594468">
    <property type="component" value="Chromosome"/>
</dbReference>
<feature type="transmembrane region" description="Helical" evidence="1">
    <location>
        <begin position="104"/>
        <end position="125"/>
    </location>
</feature>
<evidence type="ECO:0000313" key="3">
    <source>
        <dbReference type="Proteomes" id="UP000594468"/>
    </source>
</evidence>
<dbReference type="AlphaFoldDB" id="A0A7S8E8C9"/>
<protein>
    <submittedName>
        <fullName evidence="2">Uncharacterized protein</fullName>
    </submittedName>
</protein>
<organism evidence="2 3">
    <name type="scientific">Phototrophicus methaneseepsis</name>
    <dbReference type="NCBI Taxonomy" id="2710758"/>
    <lineage>
        <taxon>Bacteria</taxon>
        <taxon>Bacillati</taxon>
        <taxon>Chloroflexota</taxon>
        <taxon>Candidatus Thermofontia</taxon>
        <taxon>Phototrophicales</taxon>
        <taxon>Phototrophicaceae</taxon>
        <taxon>Phototrophicus</taxon>
    </lineage>
</organism>
<gene>
    <name evidence="2" type="ORF">G4Y79_21635</name>
</gene>
<evidence type="ECO:0000313" key="2">
    <source>
        <dbReference type="EMBL" id="QPC82254.1"/>
    </source>
</evidence>
<evidence type="ECO:0000256" key="1">
    <source>
        <dbReference type="SAM" id="Phobius"/>
    </source>
</evidence>
<dbReference type="EMBL" id="CP062983">
    <property type="protein sequence ID" value="QPC82254.1"/>
    <property type="molecule type" value="Genomic_DNA"/>
</dbReference>
<feature type="transmembrane region" description="Helical" evidence="1">
    <location>
        <begin position="140"/>
        <end position="159"/>
    </location>
</feature>
<feature type="transmembrane region" description="Helical" evidence="1">
    <location>
        <begin position="21"/>
        <end position="52"/>
    </location>
</feature>
<name>A0A7S8E8C9_9CHLR</name>
<accession>A0A7S8E8C9</accession>
<sequence length="169" mass="18510">MVDTVPSKRTLRMRQVVDWSAAFWAGLIAGTIFLLLNVFAVPAIIGGSPAVVLNYFASLIMGDSVLANPDTLTATTAIVAIILNFVLSIPFALLLAVIIHRWGIIVGIILGALFGFGLYIINFFISEQIFPWFFAMDTNWFIVTHVIFGALAGGIYEALEVERFVPDED</sequence>
<keyword evidence="1" id="KW-1133">Transmembrane helix</keyword>
<keyword evidence="3" id="KW-1185">Reference proteome</keyword>
<proteinExistence type="predicted"/>
<dbReference type="RefSeq" id="WP_195170323.1">
    <property type="nucleotide sequence ID" value="NZ_CP062983.1"/>
</dbReference>